<dbReference type="Pfam" id="PF11213">
    <property type="entry name" value="DUF3006"/>
    <property type="match status" value="1"/>
</dbReference>
<dbReference type="EMBL" id="LGTC01000001">
    <property type="protein sequence ID" value="KNY26957.1"/>
    <property type="molecule type" value="Genomic_DNA"/>
</dbReference>
<name>A0A0L6JNM7_9FIRM</name>
<dbReference type="STRING" id="398512.Bccel_2222"/>
<evidence type="ECO:0008006" key="3">
    <source>
        <dbReference type="Google" id="ProtNLM"/>
    </source>
</evidence>
<accession>A0A0L6JNM7</accession>
<evidence type="ECO:0000313" key="1">
    <source>
        <dbReference type="EMBL" id="KNY26957.1"/>
    </source>
</evidence>
<reference evidence="2" key="1">
    <citation type="submission" date="2015-07" db="EMBL/GenBank/DDBJ databases">
        <title>Near-Complete Genome Sequence of the Cellulolytic Bacterium Bacteroides (Pseudobacteroides) cellulosolvens ATCC 35603.</title>
        <authorList>
            <person name="Dassa B."/>
            <person name="Utturkar S.M."/>
            <person name="Klingeman D.M."/>
            <person name="Hurt R.A."/>
            <person name="Keller M."/>
            <person name="Xu J."/>
            <person name="Reddy Y.H.K."/>
            <person name="Borovok I."/>
            <person name="Grinberg I.R."/>
            <person name="Lamed R."/>
            <person name="Zhivin O."/>
            <person name="Bayer E.A."/>
            <person name="Brown S.D."/>
        </authorList>
    </citation>
    <scope>NUCLEOTIDE SEQUENCE [LARGE SCALE GENOMIC DNA]</scope>
    <source>
        <strain evidence="2">DSM 2933</strain>
    </source>
</reference>
<dbReference type="InterPro" id="IPR021377">
    <property type="entry name" value="DUF3006"/>
</dbReference>
<comment type="caution">
    <text evidence="1">The sequence shown here is derived from an EMBL/GenBank/DDBJ whole genome shotgun (WGS) entry which is preliminary data.</text>
</comment>
<dbReference type="OrthoDB" id="164847at2"/>
<dbReference type="AlphaFoldDB" id="A0A0L6JNM7"/>
<dbReference type="Gene3D" id="6.20.120.50">
    <property type="match status" value="1"/>
</dbReference>
<sequence length="70" mass="8141">MKIIIDRFEGEYAVCETEDKKLINIDKDLVPFDAKEGDILNIDGDIITLDTETTIKRKKDIDKLVDELWE</sequence>
<dbReference type="Proteomes" id="UP000036923">
    <property type="component" value="Unassembled WGS sequence"/>
</dbReference>
<dbReference type="PATRIC" id="fig|398512.5.peg.2317"/>
<gene>
    <name evidence="1" type="ORF">Bccel_2222</name>
</gene>
<organism evidence="1 2">
    <name type="scientific">Pseudobacteroides cellulosolvens ATCC 35603 = DSM 2933</name>
    <dbReference type="NCBI Taxonomy" id="398512"/>
    <lineage>
        <taxon>Bacteria</taxon>
        <taxon>Bacillati</taxon>
        <taxon>Bacillota</taxon>
        <taxon>Clostridia</taxon>
        <taxon>Eubacteriales</taxon>
        <taxon>Oscillospiraceae</taxon>
        <taxon>Pseudobacteroides</taxon>
    </lineage>
</organism>
<evidence type="ECO:0000313" key="2">
    <source>
        <dbReference type="Proteomes" id="UP000036923"/>
    </source>
</evidence>
<protein>
    <recommendedName>
        <fullName evidence="3">DUF3006 domain-containing protein</fullName>
    </recommendedName>
</protein>
<dbReference type="eggNOG" id="ENOG50339TZ">
    <property type="taxonomic scope" value="Bacteria"/>
</dbReference>
<keyword evidence="2" id="KW-1185">Reference proteome</keyword>
<dbReference type="RefSeq" id="WP_036947297.1">
    <property type="nucleotide sequence ID" value="NZ_KN050765.1"/>
</dbReference>
<proteinExistence type="predicted"/>